<dbReference type="EMBL" id="PGOL01031790">
    <property type="protein sequence ID" value="PKI26331.1"/>
    <property type="molecule type" value="Genomic_DNA"/>
</dbReference>
<feature type="non-terminal residue" evidence="1">
    <location>
        <position position="1"/>
    </location>
</feature>
<feature type="non-terminal residue" evidence="1">
    <location>
        <position position="34"/>
    </location>
</feature>
<protein>
    <submittedName>
        <fullName evidence="1">Uncharacterized protein</fullName>
    </submittedName>
</protein>
<gene>
    <name evidence="1" type="ORF">CRG98_048980</name>
</gene>
<evidence type="ECO:0000313" key="1">
    <source>
        <dbReference type="EMBL" id="PKI26331.1"/>
    </source>
</evidence>
<sequence>AAGVGRNGECRIHRLRLSVTASQLLSVALVSVAS</sequence>
<comment type="caution">
    <text evidence="1">The sequence shown here is derived from an EMBL/GenBank/DDBJ whole genome shotgun (WGS) entry which is preliminary data.</text>
</comment>
<evidence type="ECO:0000313" key="2">
    <source>
        <dbReference type="Proteomes" id="UP000233551"/>
    </source>
</evidence>
<proteinExistence type="predicted"/>
<dbReference type="Proteomes" id="UP000233551">
    <property type="component" value="Unassembled WGS sequence"/>
</dbReference>
<accession>A0A2I0HG08</accession>
<reference evidence="1 2" key="1">
    <citation type="submission" date="2017-11" db="EMBL/GenBank/DDBJ databases">
        <title>De-novo sequencing of pomegranate (Punica granatum L.) genome.</title>
        <authorList>
            <person name="Akparov Z."/>
            <person name="Amiraslanov A."/>
            <person name="Hajiyeva S."/>
            <person name="Abbasov M."/>
            <person name="Kaur K."/>
            <person name="Hamwieh A."/>
            <person name="Solovyev V."/>
            <person name="Salamov A."/>
            <person name="Braich B."/>
            <person name="Kosarev P."/>
            <person name="Mahmoud A."/>
            <person name="Hajiyev E."/>
            <person name="Babayeva S."/>
            <person name="Izzatullayeva V."/>
            <person name="Mammadov A."/>
            <person name="Mammadov A."/>
            <person name="Sharifova S."/>
            <person name="Ojaghi J."/>
            <person name="Eynullazada K."/>
            <person name="Bayramov B."/>
            <person name="Abdulazimova A."/>
            <person name="Shahmuradov I."/>
        </authorList>
    </citation>
    <scope>NUCLEOTIDE SEQUENCE [LARGE SCALE GENOMIC DNA]</scope>
    <source>
        <strain evidence="2">cv. AG2017</strain>
        <tissue evidence="1">Leaf</tissue>
    </source>
</reference>
<dbReference type="AlphaFoldDB" id="A0A2I0HG08"/>
<organism evidence="1 2">
    <name type="scientific">Punica granatum</name>
    <name type="common">Pomegranate</name>
    <dbReference type="NCBI Taxonomy" id="22663"/>
    <lineage>
        <taxon>Eukaryota</taxon>
        <taxon>Viridiplantae</taxon>
        <taxon>Streptophyta</taxon>
        <taxon>Embryophyta</taxon>
        <taxon>Tracheophyta</taxon>
        <taxon>Spermatophyta</taxon>
        <taxon>Magnoliopsida</taxon>
        <taxon>eudicotyledons</taxon>
        <taxon>Gunneridae</taxon>
        <taxon>Pentapetalae</taxon>
        <taxon>rosids</taxon>
        <taxon>malvids</taxon>
        <taxon>Myrtales</taxon>
        <taxon>Lythraceae</taxon>
        <taxon>Punica</taxon>
    </lineage>
</organism>
<name>A0A2I0HG08_PUNGR</name>
<keyword evidence="2" id="KW-1185">Reference proteome</keyword>